<name>A0AAN9T592_9HEMI</name>
<dbReference type="Gene3D" id="3.80.10.10">
    <property type="entry name" value="Ribonuclease Inhibitor"/>
    <property type="match status" value="3"/>
</dbReference>
<evidence type="ECO:0000256" key="2">
    <source>
        <dbReference type="ARBA" id="ARBA00022729"/>
    </source>
</evidence>
<evidence type="ECO:0000313" key="6">
    <source>
        <dbReference type="Proteomes" id="UP001367676"/>
    </source>
</evidence>
<gene>
    <name evidence="5" type="ORF">V9T40_011016</name>
</gene>
<dbReference type="PROSITE" id="PS51450">
    <property type="entry name" value="LRR"/>
    <property type="match status" value="2"/>
</dbReference>
<dbReference type="PANTHER" id="PTHR24373">
    <property type="entry name" value="SLIT RELATED LEUCINE-RICH REPEAT NEURONAL PROTEIN"/>
    <property type="match status" value="1"/>
</dbReference>
<dbReference type="EMBL" id="JBBCAQ010000037">
    <property type="protein sequence ID" value="KAK7573825.1"/>
    <property type="molecule type" value="Genomic_DNA"/>
</dbReference>
<dbReference type="GO" id="GO:0005615">
    <property type="term" value="C:extracellular space"/>
    <property type="evidence" value="ECO:0007669"/>
    <property type="project" value="TreeGrafter"/>
</dbReference>
<organism evidence="5 6">
    <name type="scientific">Parthenolecanium corni</name>
    <dbReference type="NCBI Taxonomy" id="536013"/>
    <lineage>
        <taxon>Eukaryota</taxon>
        <taxon>Metazoa</taxon>
        <taxon>Ecdysozoa</taxon>
        <taxon>Arthropoda</taxon>
        <taxon>Hexapoda</taxon>
        <taxon>Insecta</taxon>
        <taxon>Pterygota</taxon>
        <taxon>Neoptera</taxon>
        <taxon>Paraneoptera</taxon>
        <taxon>Hemiptera</taxon>
        <taxon>Sternorrhyncha</taxon>
        <taxon>Coccoidea</taxon>
        <taxon>Coccidae</taxon>
        <taxon>Parthenolecanium</taxon>
    </lineage>
</organism>
<dbReference type="Pfam" id="PF13855">
    <property type="entry name" value="LRR_8"/>
    <property type="match status" value="2"/>
</dbReference>
<keyword evidence="3" id="KW-0677">Repeat</keyword>
<dbReference type="FunFam" id="3.80.10.10:FF:001164">
    <property type="entry name" value="GH01279p"/>
    <property type="match status" value="2"/>
</dbReference>
<dbReference type="Proteomes" id="UP001367676">
    <property type="component" value="Unassembled WGS sequence"/>
</dbReference>
<dbReference type="PANTHER" id="PTHR24373:SF398">
    <property type="entry name" value="LEUCINE-RICH REPEAT-CONTAINING G-PROTEIN COUPLED RECEPTOR 6"/>
    <property type="match status" value="1"/>
</dbReference>
<evidence type="ECO:0000256" key="1">
    <source>
        <dbReference type="ARBA" id="ARBA00022614"/>
    </source>
</evidence>
<dbReference type="SMART" id="SM00365">
    <property type="entry name" value="LRR_SD22"/>
    <property type="match status" value="6"/>
</dbReference>
<reference evidence="5 6" key="1">
    <citation type="submission" date="2024-03" db="EMBL/GenBank/DDBJ databases">
        <title>Adaptation during the transition from Ophiocordyceps entomopathogen to insect associate is accompanied by gene loss and intensified selection.</title>
        <authorList>
            <person name="Ward C.M."/>
            <person name="Onetto C.A."/>
            <person name="Borneman A.R."/>
        </authorList>
    </citation>
    <scope>NUCLEOTIDE SEQUENCE [LARGE SCALE GENOMIC DNA]</scope>
    <source>
        <strain evidence="5">AWRI1</strain>
        <tissue evidence="5">Single Adult Female</tissue>
    </source>
</reference>
<accession>A0AAN9T592</accession>
<dbReference type="InterPro" id="IPR050328">
    <property type="entry name" value="Dev_Immune_Receptor"/>
</dbReference>
<dbReference type="AlphaFoldDB" id="A0AAN9T592"/>
<feature type="chain" id="PRO_5042860771" evidence="4">
    <location>
        <begin position="25"/>
        <end position="692"/>
    </location>
</feature>
<protein>
    <submittedName>
        <fullName evidence="5">Uncharacterized protein</fullName>
    </submittedName>
</protein>
<keyword evidence="2 4" id="KW-0732">Signal</keyword>
<keyword evidence="6" id="KW-1185">Reference proteome</keyword>
<evidence type="ECO:0000256" key="3">
    <source>
        <dbReference type="ARBA" id="ARBA00022737"/>
    </source>
</evidence>
<dbReference type="InterPro" id="IPR001611">
    <property type="entry name" value="Leu-rich_rpt"/>
</dbReference>
<dbReference type="SMART" id="SM00369">
    <property type="entry name" value="LRR_TYP"/>
    <property type="match status" value="11"/>
</dbReference>
<feature type="signal peptide" evidence="4">
    <location>
        <begin position="1"/>
        <end position="24"/>
    </location>
</feature>
<sequence length="692" mass="79253">MKHTSVFVIFISNVLITLDSCAWAQFISVPRQKLTITFDSSIPESQSINGTQYVDHLKQKFNLTQIRFLDLLHLQKKDADLFENSGLSAFSELTDLTISSSNIDALPEQALKGLGKLKQLNISSSGLQEIPADLVHHTPALQELILSQNKFTKLPAYMFQNISSLFNLDLHSNQLVSLHRNIFFRLKTLYLLFLNNNSLTSLDEDVFHDLGSRLTILDLSFNQISSVGDQIFAELKKLNSLLLVQAFSARVNTLPSKIFSQLANLEVIKLDRNNLEYLPEDIFQQNPKLETLSLAHNKLLFLRNTTFQNNTKLQSLYLNDNKLLFLNESVFDNLVELRELHLENNQILWLHQSIFSQLTNLKTIWISNNSVDMTGPHSNISNLYNCPNIENIYANNNSITQIFDDWIQKDGKLNVIDLRSNPIAENTIEPSRFRSDHVSIYLTDHDVAQVKLKKMTLLELDSNADRKIIMDKNPACGSNCACVIDIEYERHRMVLKCVRFDEKELLENIPPHLVKFSASLNVELRLSKCNLTSLYPVRGWLQQLNVTKLSLSNNHLSHLDGLPELPRLKVLELHNNEFTSFDRKTLGILQRASKLRMVTLHNNPWICECSSRTFFDFVLRHKCFGGKPPNLELHKHEDGGSSSLNKQSLIEAKALKNTGTGSYYHKKDPVVSHTTPFEFECVIPQRTRRRHI</sequence>
<evidence type="ECO:0000256" key="4">
    <source>
        <dbReference type="SAM" id="SignalP"/>
    </source>
</evidence>
<comment type="caution">
    <text evidence="5">The sequence shown here is derived from an EMBL/GenBank/DDBJ whole genome shotgun (WGS) entry which is preliminary data.</text>
</comment>
<dbReference type="GO" id="GO:0031012">
    <property type="term" value="C:extracellular matrix"/>
    <property type="evidence" value="ECO:0007669"/>
    <property type="project" value="TreeGrafter"/>
</dbReference>
<dbReference type="InterPro" id="IPR032675">
    <property type="entry name" value="LRR_dom_sf"/>
</dbReference>
<proteinExistence type="predicted"/>
<evidence type="ECO:0000313" key="5">
    <source>
        <dbReference type="EMBL" id="KAK7573825.1"/>
    </source>
</evidence>
<keyword evidence="1" id="KW-0433">Leucine-rich repeat</keyword>
<dbReference type="SUPFAM" id="SSF52058">
    <property type="entry name" value="L domain-like"/>
    <property type="match status" value="2"/>
</dbReference>
<dbReference type="InterPro" id="IPR003591">
    <property type="entry name" value="Leu-rich_rpt_typical-subtyp"/>
</dbReference>